<organism evidence="2 3">
    <name type="scientific">Drosophila willistoni</name>
    <name type="common">Fruit fly</name>
    <dbReference type="NCBI Taxonomy" id="7260"/>
    <lineage>
        <taxon>Eukaryota</taxon>
        <taxon>Metazoa</taxon>
        <taxon>Ecdysozoa</taxon>
        <taxon>Arthropoda</taxon>
        <taxon>Hexapoda</taxon>
        <taxon>Insecta</taxon>
        <taxon>Pterygota</taxon>
        <taxon>Neoptera</taxon>
        <taxon>Endopterygota</taxon>
        <taxon>Diptera</taxon>
        <taxon>Brachycera</taxon>
        <taxon>Muscomorpha</taxon>
        <taxon>Ephydroidea</taxon>
        <taxon>Drosophilidae</taxon>
        <taxon>Drosophila</taxon>
        <taxon>Sophophora</taxon>
    </lineage>
</organism>
<evidence type="ECO:0000256" key="1">
    <source>
        <dbReference type="SAM" id="MobiDB-lite"/>
    </source>
</evidence>
<protein>
    <submittedName>
        <fullName evidence="2">Uncharacterized protein</fullName>
    </submittedName>
</protein>
<gene>
    <name evidence="2" type="primary">Dwil\GK24640</name>
    <name evidence="2" type="ORF">Dwil_GK24640</name>
</gene>
<dbReference type="Proteomes" id="UP000007798">
    <property type="component" value="Unassembled WGS sequence"/>
</dbReference>
<feature type="compositionally biased region" description="Basic residues" evidence="1">
    <location>
        <begin position="243"/>
        <end position="253"/>
    </location>
</feature>
<dbReference type="STRING" id="7260.B4N0U9"/>
<dbReference type="InParanoid" id="B4N0U9"/>
<dbReference type="KEGG" id="dwi:6644052"/>
<dbReference type="FunCoup" id="B4N0U9">
    <property type="interactions" value="7"/>
</dbReference>
<proteinExistence type="predicted"/>
<evidence type="ECO:0000313" key="2">
    <source>
        <dbReference type="EMBL" id="EDW77712.1"/>
    </source>
</evidence>
<dbReference type="HOGENOM" id="CLU_073427_0_0_1"/>
<name>B4N0U9_DROWI</name>
<dbReference type="EMBL" id="CH963920">
    <property type="protein sequence ID" value="EDW77712.1"/>
    <property type="molecule type" value="Genomic_DNA"/>
</dbReference>
<dbReference type="AlphaFoldDB" id="B4N0U9"/>
<dbReference type="PhylomeDB" id="B4N0U9"/>
<feature type="region of interest" description="Disordered" evidence="1">
    <location>
        <begin position="234"/>
        <end position="282"/>
    </location>
</feature>
<sequence length="302" mass="33393">MTQRLSLNHILKNQLRDTLHERDNNRQNRKLATATKQEKAVLRFAASRCNPTAHYFGDVRKLCDRVVANVHSTVKATPPPRKSVPSIPAPIAQIPSAGAGSVGKQRSKSAQGRIKGGGSGSRSGGAGGVLPISAIKASLDQKAQRLLKRGLNNCGSCKNFVDTRRIREVLQQKSMLENMLLQHKRLQHDRQTIALDIKRMRMDLDRIRNKLDTSLQSLNSTRTLFSATNSTISRKSSSIAKPKQLKRAPRPSTHKMSNSAATRRHTMAPSKSHASHPVLRSGAVTLKRQLAIAPPKTRRGRW</sequence>
<evidence type="ECO:0000313" key="3">
    <source>
        <dbReference type="Proteomes" id="UP000007798"/>
    </source>
</evidence>
<keyword evidence="3" id="KW-1185">Reference proteome</keyword>
<dbReference type="OrthoDB" id="7865731at2759"/>
<dbReference type="eggNOG" id="ENOG502TAJE">
    <property type="taxonomic scope" value="Eukaryota"/>
</dbReference>
<dbReference type="OMA" id="MANIHRH"/>
<feature type="region of interest" description="Disordered" evidence="1">
    <location>
        <begin position="74"/>
        <end position="127"/>
    </location>
</feature>
<reference evidence="2 3" key="1">
    <citation type="journal article" date="2007" name="Nature">
        <title>Evolution of genes and genomes on the Drosophila phylogeny.</title>
        <authorList>
            <consortium name="Drosophila 12 Genomes Consortium"/>
            <person name="Clark A.G."/>
            <person name="Eisen M.B."/>
            <person name="Smith D.R."/>
            <person name="Bergman C.M."/>
            <person name="Oliver B."/>
            <person name="Markow T.A."/>
            <person name="Kaufman T.C."/>
            <person name="Kellis M."/>
            <person name="Gelbart W."/>
            <person name="Iyer V.N."/>
            <person name="Pollard D.A."/>
            <person name="Sackton T.B."/>
            <person name="Larracuente A.M."/>
            <person name="Singh N.D."/>
            <person name="Abad J.P."/>
            <person name="Abt D.N."/>
            <person name="Adryan B."/>
            <person name="Aguade M."/>
            <person name="Akashi H."/>
            <person name="Anderson W.W."/>
            <person name="Aquadro C.F."/>
            <person name="Ardell D.H."/>
            <person name="Arguello R."/>
            <person name="Artieri C.G."/>
            <person name="Barbash D.A."/>
            <person name="Barker D."/>
            <person name="Barsanti P."/>
            <person name="Batterham P."/>
            <person name="Batzoglou S."/>
            <person name="Begun D."/>
            <person name="Bhutkar A."/>
            <person name="Blanco E."/>
            <person name="Bosak S.A."/>
            <person name="Bradley R.K."/>
            <person name="Brand A.D."/>
            <person name="Brent M.R."/>
            <person name="Brooks A.N."/>
            <person name="Brown R.H."/>
            <person name="Butlin R.K."/>
            <person name="Caggese C."/>
            <person name="Calvi B.R."/>
            <person name="Bernardo de Carvalho A."/>
            <person name="Caspi A."/>
            <person name="Castrezana S."/>
            <person name="Celniker S.E."/>
            <person name="Chang J.L."/>
            <person name="Chapple C."/>
            <person name="Chatterji S."/>
            <person name="Chinwalla A."/>
            <person name="Civetta A."/>
            <person name="Clifton S.W."/>
            <person name="Comeron J.M."/>
            <person name="Costello J.C."/>
            <person name="Coyne J.A."/>
            <person name="Daub J."/>
            <person name="David R.G."/>
            <person name="Delcher A.L."/>
            <person name="Delehaunty K."/>
            <person name="Do C.B."/>
            <person name="Ebling H."/>
            <person name="Edwards K."/>
            <person name="Eickbush T."/>
            <person name="Evans J.D."/>
            <person name="Filipski A."/>
            <person name="Findeiss S."/>
            <person name="Freyhult E."/>
            <person name="Fulton L."/>
            <person name="Fulton R."/>
            <person name="Garcia A.C."/>
            <person name="Gardiner A."/>
            <person name="Garfield D.A."/>
            <person name="Garvin B.E."/>
            <person name="Gibson G."/>
            <person name="Gilbert D."/>
            <person name="Gnerre S."/>
            <person name="Godfrey J."/>
            <person name="Good R."/>
            <person name="Gotea V."/>
            <person name="Gravely B."/>
            <person name="Greenberg A.J."/>
            <person name="Griffiths-Jones S."/>
            <person name="Gross S."/>
            <person name="Guigo R."/>
            <person name="Gustafson E.A."/>
            <person name="Haerty W."/>
            <person name="Hahn M.W."/>
            <person name="Halligan D.L."/>
            <person name="Halpern A.L."/>
            <person name="Halter G.M."/>
            <person name="Han M.V."/>
            <person name="Heger A."/>
            <person name="Hillier L."/>
            <person name="Hinrichs A.S."/>
            <person name="Holmes I."/>
            <person name="Hoskins R.A."/>
            <person name="Hubisz M.J."/>
            <person name="Hultmark D."/>
            <person name="Huntley M.A."/>
            <person name="Jaffe D.B."/>
            <person name="Jagadeeshan S."/>
            <person name="Jeck W.R."/>
            <person name="Johnson J."/>
            <person name="Jones C.D."/>
            <person name="Jordan W.C."/>
            <person name="Karpen G.H."/>
            <person name="Kataoka E."/>
            <person name="Keightley P.D."/>
            <person name="Kheradpour P."/>
            <person name="Kirkness E.F."/>
            <person name="Koerich L.B."/>
            <person name="Kristiansen K."/>
            <person name="Kudrna D."/>
            <person name="Kulathinal R.J."/>
            <person name="Kumar S."/>
            <person name="Kwok R."/>
            <person name="Lander E."/>
            <person name="Langley C.H."/>
            <person name="Lapoint R."/>
            <person name="Lazzaro B.P."/>
            <person name="Lee S.J."/>
            <person name="Levesque L."/>
            <person name="Li R."/>
            <person name="Lin C.F."/>
            <person name="Lin M.F."/>
            <person name="Lindblad-Toh K."/>
            <person name="Llopart A."/>
            <person name="Long M."/>
            <person name="Low L."/>
            <person name="Lozovsky E."/>
            <person name="Lu J."/>
            <person name="Luo M."/>
            <person name="Machado C.A."/>
            <person name="Makalowski W."/>
            <person name="Marzo M."/>
            <person name="Matsuda M."/>
            <person name="Matzkin L."/>
            <person name="McAllister B."/>
            <person name="McBride C.S."/>
            <person name="McKernan B."/>
            <person name="McKernan K."/>
            <person name="Mendez-Lago M."/>
            <person name="Minx P."/>
            <person name="Mollenhauer M.U."/>
            <person name="Montooth K."/>
            <person name="Mount S.M."/>
            <person name="Mu X."/>
            <person name="Myers E."/>
            <person name="Negre B."/>
            <person name="Newfeld S."/>
            <person name="Nielsen R."/>
            <person name="Noor M.A."/>
            <person name="O'Grady P."/>
            <person name="Pachter L."/>
            <person name="Papaceit M."/>
            <person name="Parisi M.J."/>
            <person name="Parisi M."/>
            <person name="Parts L."/>
            <person name="Pedersen J.S."/>
            <person name="Pesole G."/>
            <person name="Phillippy A.M."/>
            <person name="Ponting C.P."/>
            <person name="Pop M."/>
            <person name="Porcelli D."/>
            <person name="Powell J.R."/>
            <person name="Prohaska S."/>
            <person name="Pruitt K."/>
            <person name="Puig M."/>
            <person name="Quesneville H."/>
            <person name="Ram K.R."/>
            <person name="Rand D."/>
            <person name="Rasmussen M.D."/>
            <person name="Reed L.K."/>
            <person name="Reenan R."/>
            <person name="Reily A."/>
            <person name="Remington K.A."/>
            <person name="Rieger T.T."/>
            <person name="Ritchie M.G."/>
            <person name="Robin C."/>
            <person name="Rogers Y.H."/>
            <person name="Rohde C."/>
            <person name="Rozas J."/>
            <person name="Rubenfield M.J."/>
            <person name="Ruiz A."/>
            <person name="Russo S."/>
            <person name="Salzberg S.L."/>
            <person name="Sanchez-Gracia A."/>
            <person name="Saranga D.J."/>
            <person name="Sato H."/>
            <person name="Schaeffer S.W."/>
            <person name="Schatz M.C."/>
            <person name="Schlenke T."/>
            <person name="Schwartz R."/>
            <person name="Segarra C."/>
            <person name="Singh R.S."/>
            <person name="Sirot L."/>
            <person name="Sirota M."/>
            <person name="Sisneros N.B."/>
            <person name="Smith C.D."/>
            <person name="Smith T.F."/>
            <person name="Spieth J."/>
            <person name="Stage D.E."/>
            <person name="Stark A."/>
            <person name="Stephan W."/>
            <person name="Strausberg R.L."/>
            <person name="Strempel S."/>
            <person name="Sturgill D."/>
            <person name="Sutton G."/>
            <person name="Sutton G.G."/>
            <person name="Tao W."/>
            <person name="Teichmann S."/>
            <person name="Tobari Y.N."/>
            <person name="Tomimura Y."/>
            <person name="Tsolas J.M."/>
            <person name="Valente V.L."/>
            <person name="Venter E."/>
            <person name="Venter J.C."/>
            <person name="Vicario S."/>
            <person name="Vieira F.G."/>
            <person name="Vilella A.J."/>
            <person name="Villasante A."/>
            <person name="Walenz B."/>
            <person name="Wang J."/>
            <person name="Wasserman M."/>
            <person name="Watts T."/>
            <person name="Wilson D."/>
            <person name="Wilson R.K."/>
            <person name="Wing R.A."/>
            <person name="Wolfner M.F."/>
            <person name="Wong A."/>
            <person name="Wong G.K."/>
            <person name="Wu C.I."/>
            <person name="Wu G."/>
            <person name="Yamamoto D."/>
            <person name="Yang H.P."/>
            <person name="Yang S.P."/>
            <person name="Yorke J.A."/>
            <person name="Yoshida K."/>
            <person name="Zdobnov E."/>
            <person name="Zhang P."/>
            <person name="Zhang Y."/>
            <person name="Zimin A.V."/>
            <person name="Baldwin J."/>
            <person name="Abdouelleil A."/>
            <person name="Abdulkadir J."/>
            <person name="Abebe A."/>
            <person name="Abera B."/>
            <person name="Abreu J."/>
            <person name="Acer S.C."/>
            <person name="Aftuck L."/>
            <person name="Alexander A."/>
            <person name="An P."/>
            <person name="Anderson E."/>
            <person name="Anderson S."/>
            <person name="Arachi H."/>
            <person name="Azer M."/>
            <person name="Bachantsang P."/>
            <person name="Barry A."/>
            <person name="Bayul T."/>
            <person name="Berlin A."/>
            <person name="Bessette D."/>
            <person name="Bloom T."/>
            <person name="Blye J."/>
            <person name="Boguslavskiy L."/>
            <person name="Bonnet C."/>
            <person name="Boukhgalter B."/>
            <person name="Bourzgui I."/>
            <person name="Brown A."/>
            <person name="Cahill P."/>
            <person name="Channer S."/>
            <person name="Cheshatsang Y."/>
            <person name="Chuda L."/>
            <person name="Citroen M."/>
            <person name="Collymore A."/>
            <person name="Cooke P."/>
            <person name="Costello M."/>
            <person name="D'Aco K."/>
            <person name="Daza R."/>
            <person name="De Haan G."/>
            <person name="DeGray S."/>
            <person name="DeMaso C."/>
            <person name="Dhargay N."/>
            <person name="Dooley K."/>
            <person name="Dooley E."/>
            <person name="Doricent M."/>
            <person name="Dorje P."/>
            <person name="Dorjee K."/>
            <person name="Dupes A."/>
            <person name="Elong R."/>
            <person name="Falk J."/>
            <person name="Farina A."/>
            <person name="Faro S."/>
            <person name="Ferguson D."/>
            <person name="Fisher S."/>
            <person name="Foley C.D."/>
            <person name="Franke A."/>
            <person name="Friedrich D."/>
            <person name="Gadbois L."/>
            <person name="Gearin G."/>
            <person name="Gearin C.R."/>
            <person name="Giannoukos G."/>
            <person name="Goode T."/>
            <person name="Graham J."/>
            <person name="Grandbois E."/>
            <person name="Grewal S."/>
            <person name="Gyaltsen K."/>
            <person name="Hafez N."/>
            <person name="Hagos B."/>
            <person name="Hall J."/>
            <person name="Henson C."/>
            <person name="Hollinger A."/>
            <person name="Honan T."/>
            <person name="Huard M.D."/>
            <person name="Hughes L."/>
            <person name="Hurhula B."/>
            <person name="Husby M.E."/>
            <person name="Kamat A."/>
            <person name="Kanga B."/>
            <person name="Kashin S."/>
            <person name="Khazanovich D."/>
            <person name="Kisner P."/>
            <person name="Lance K."/>
            <person name="Lara M."/>
            <person name="Lee W."/>
            <person name="Lennon N."/>
            <person name="Letendre F."/>
            <person name="LeVine R."/>
            <person name="Lipovsky A."/>
            <person name="Liu X."/>
            <person name="Liu J."/>
            <person name="Liu S."/>
            <person name="Lokyitsang T."/>
            <person name="Lokyitsang Y."/>
            <person name="Lubonja R."/>
            <person name="Lui A."/>
            <person name="MacDonald P."/>
            <person name="Magnisalis V."/>
            <person name="Maru K."/>
            <person name="Matthews C."/>
            <person name="McCusker W."/>
            <person name="McDonough S."/>
            <person name="Mehta T."/>
            <person name="Meldrim J."/>
            <person name="Meneus L."/>
            <person name="Mihai O."/>
            <person name="Mihalev A."/>
            <person name="Mihova T."/>
            <person name="Mittelman R."/>
            <person name="Mlenga V."/>
            <person name="Montmayeur A."/>
            <person name="Mulrain L."/>
            <person name="Navidi A."/>
            <person name="Naylor J."/>
            <person name="Negash T."/>
            <person name="Nguyen T."/>
            <person name="Nguyen N."/>
            <person name="Nicol R."/>
            <person name="Norbu C."/>
            <person name="Norbu N."/>
            <person name="Novod N."/>
            <person name="O'Neill B."/>
            <person name="Osman S."/>
            <person name="Markiewicz E."/>
            <person name="Oyono O.L."/>
            <person name="Patti C."/>
            <person name="Phunkhang P."/>
            <person name="Pierre F."/>
            <person name="Priest M."/>
            <person name="Raghuraman S."/>
            <person name="Rege F."/>
            <person name="Reyes R."/>
            <person name="Rise C."/>
            <person name="Rogov P."/>
            <person name="Ross K."/>
            <person name="Ryan E."/>
            <person name="Settipalli S."/>
            <person name="Shea T."/>
            <person name="Sherpa N."/>
            <person name="Shi L."/>
            <person name="Shih D."/>
            <person name="Sparrow T."/>
            <person name="Spaulding J."/>
            <person name="Stalker J."/>
            <person name="Stange-Thomann N."/>
            <person name="Stavropoulos S."/>
            <person name="Stone C."/>
            <person name="Strader C."/>
            <person name="Tesfaye S."/>
            <person name="Thomson T."/>
            <person name="Thoulutsang Y."/>
            <person name="Thoulutsang D."/>
            <person name="Topham K."/>
            <person name="Topping I."/>
            <person name="Tsamla T."/>
            <person name="Vassiliev H."/>
            <person name="Vo A."/>
            <person name="Wangchuk T."/>
            <person name="Wangdi T."/>
            <person name="Weiand M."/>
            <person name="Wilkinson J."/>
            <person name="Wilson A."/>
            <person name="Yadav S."/>
            <person name="Young G."/>
            <person name="Yu Q."/>
            <person name="Zembek L."/>
            <person name="Zhong D."/>
            <person name="Zimmer A."/>
            <person name="Zwirko Z."/>
            <person name="Jaffe D.B."/>
            <person name="Alvarez P."/>
            <person name="Brockman W."/>
            <person name="Butler J."/>
            <person name="Chin C."/>
            <person name="Gnerre S."/>
            <person name="Grabherr M."/>
            <person name="Kleber M."/>
            <person name="Mauceli E."/>
            <person name="MacCallum I."/>
        </authorList>
    </citation>
    <scope>NUCLEOTIDE SEQUENCE [LARGE SCALE GENOMIC DNA]</scope>
    <source>
        <strain evidence="3">Tucson 14030-0811.24</strain>
    </source>
</reference>
<feature type="compositionally biased region" description="Low complexity" evidence="1">
    <location>
        <begin position="85"/>
        <end position="99"/>
    </location>
</feature>
<accession>B4N0U9</accession>
<feature type="compositionally biased region" description="Gly residues" evidence="1">
    <location>
        <begin position="114"/>
        <end position="127"/>
    </location>
</feature>